<dbReference type="GO" id="GO:0004553">
    <property type="term" value="F:hydrolase activity, hydrolyzing O-glycosyl compounds"/>
    <property type="evidence" value="ECO:0007669"/>
    <property type="project" value="TreeGrafter"/>
</dbReference>
<evidence type="ECO:0000313" key="3">
    <source>
        <dbReference type="EMBL" id="NKX56604.1"/>
    </source>
</evidence>
<evidence type="ECO:0000313" key="4">
    <source>
        <dbReference type="Proteomes" id="UP000544090"/>
    </source>
</evidence>
<organism evidence="3 4">
    <name type="scientific">Arthrobacter mobilis</name>
    <dbReference type="NCBI Taxonomy" id="2724944"/>
    <lineage>
        <taxon>Bacteria</taxon>
        <taxon>Bacillati</taxon>
        <taxon>Actinomycetota</taxon>
        <taxon>Actinomycetes</taxon>
        <taxon>Micrococcales</taxon>
        <taxon>Micrococcaceae</taxon>
        <taxon>Arthrobacter</taxon>
    </lineage>
</organism>
<sequence>MAKVHPAGLGPPVPIGDYGLLGDTRTALLVSGDGAVDWFCAPAFDGEPVFGRLLGGPAAGTFRAGPALPAQRLSRRYLRHCATLETVWAVGEGRLVLTEAMVAEVAGQLLPATLLVRRLSAEGAPVRAVIEFDPRLGEHHRRPRIRRGRELVCEWGPLALSLGCDPQLDLEPGRPAEVTVEPGRPLVLVLAVACGEPLVHVDPAAAWALVEADEALWRAWTSGIDPDIPFREEVVRSLLTLRLLTYAPSGAPVAAPTTSLPEHPGGLRNWDYRYAWPRDASIGVGAFLAAGMDGEARSFLGWLLHASRLQRPRLPALLTLTGGHVPRERELQGWPGYAGSVPVRVGNGAAAQHQLDSYGWVLDAAWAFVQDGHRLYSETWRAMRGFADQVARRWQEPDAGIWEIRGDADHHVHSKLMGWLALDRALRIGQSHRLGGRRQRRWQAAREAIAAEVRSRGFDPVRRSYTRSYGSADLDAALLILPALGFEEAGSSRMRGTVDAVRRELSAGGPLLYRYPPGRDGLPGTEGAFLPCSFWLVAALARTGRRAEAVDLFGELLGRASELGLYGEEMDPATGTQLGNFPQALTHAALVQAALALRETRREGAVPVPAGVPEGQGAQACPG</sequence>
<evidence type="ECO:0000259" key="1">
    <source>
        <dbReference type="Pfam" id="PF00723"/>
    </source>
</evidence>
<dbReference type="InterPro" id="IPR012341">
    <property type="entry name" value="6hp_glycosidase-like_sf"/>
</dbReference>
<protein>
    <submittedName>
        <fullName evidence="3">Glycoside hydrolase family 15 protein</fullName>
    </submittedName>
</protein>
<dbReference type="Pfam" id="PF00723">
    <property type="entry name" value="Glyco_hydro_15"/>
    <property type="match status" value="1"/>
</dbReference>
<dbReference type="GO" id="GO:0005975">
    <property type="term" value="P:carbohydrate metabolic process"/>
    <property type="evidence" value="ECO:0007669"/>
    <property type="project" value="InterPro"/>
</dbReference>
<feature type="domain" description="Trehalase-like N-terminal" evidence="2">
    <location>
        <begin position="13"/>
        <end position="137"/>
    </location>
</feature>
<proteinExistence type="predicted"/>
<comment type="caution">
    <text evidence="3">The sequence shown here is derived from an EMBL/GenBank/DDBJ whole genome shotgun (WGS) entry which is preliminary data.</text>
</comment>
<dbReference type="Proteomes" id="UP000544090">
    <property type="component" value="Unassembled WGS sequence"/>
</dbReference>
<dbReference type="EMBL" id="JAAZSQ010000028">
    <property type="protein sequence ID" value="NKX56604.1"/>
    <property type="molecule type" value="Genomic_DNA"/>
</dbReference>
<dbReference type="InterPro" id="IPR045582">
    <property type="entry name" value="Trehalase-like_N"/>
</dbReference>
<dbReference type="AlphaFoldDB" id="A0A7X6K7J4"/>
<dbReference type="InterPro" id="IPR011613">
    <property type="entry name" value="GH15-like"/>
</dbReference>
<keyword evidence="3" id="KW-0378">Hydrolase</keyword>
<evidence type="ECO:0000259" key="2">
    <source>
        <dbReference type="Pfam" id="PF19291"/>
    </source>
</evidence>
<name>A0A7X6K7J4_9MICC</name>
<accession>A0A7X6K7J4</accession>
<keyword evidence="4" id="KW-1185">Reference proteome</keyword>
<dbReference type="SUPFAM" id="SSF48208">
    <property type="entry name" value="Six-hairpin glycosidases"/>
    <property type="match status" value="1"/>
</dbReference>
<dbReference type="InterPro" id="IPR008928">
    <property type="entry name" value="6-hairpin_glycosidase_sf"/>
</dbReference>
<dbReference type="Pfam" id="PF19291">
    <property type="entry name" value="TREH_N"/>
    <property type="match status" value="1"/>
</dbReference>
<dbReference type="PANTHER" id="PTHR31616">
    <property type="entry name" value="TREHALASE"/>
    <property type="match status" value="1"/>
</dbReference>
<dbReference type="RefSeq" id="WP_168488987.1">
    <property type="nucleotide sequence ID" value="NZ_JAAZSQ010000028.1"/>
</dbReference>
<feature type="domain" description="GH15-like" evidence="1">
    <location>
        <begin position="231"/>
        <end position="594"/>
    </location>
</feature>
<dbReference type="PANTHER" id="PTHR31616:SF0">
    <property type="entry name" value="GLUCAN 1,4-ALPHA-GLUCOSIDASE"/>
    <property type="match status" value="1"/>
</dbReference>
<dbReference type="Gene3D" id="1.50.10.10">
    <property type="match status" value="1"/>
</dbReference>
<gene>
    <name evidence="3" type="ORF">HGG74_19160</name>
</gene>
<reference evidence="3 4" key="1">
    <citation type="submission" date="2020-04" db="EMBL/GenBank/DDBJ databases">
        <title>Arthrobacter sp. nov.</title>
        <authorList>
            <person name="Liu S."/>
        </authorList>
    </citation>
    <scope>NUCLEOTIDE SEQUENCE [LARGE SCALE GENOMIC DNA]</scope>
    <source>
        <strain evidence="3 4">E918</strain>
    </source>
</reference>